<dbReference type="Proteomes" id="UP001285441">
    <property type="component" value="Unassembled WGS sequence"/>
</dbReference>
<reference evidence="2" key="2">
    <citation type="submission" date="2023-06" db="EMBL/GenBank/DDBJ databases">
        <authorList>
            <consortium name="Lawrence Berkeley National Laboratory"/>
            <person name="Haridas S."/>
            <person name="Hensen N."/>
            <person name="Bonometti L."/>
            <person name="Westerberg I."/>
            <person name="Brannstrom I.O."/>
            <person name="Guillou S."/>
            <person name="Cros-Aarteil S."/>
            <person name="Calhoun S."/>
            <person name="Kuo A."/>
            <person name="Mondo S."/>
            <person name="Pangilinan J."/>
            <person name="Riley R."/>
            <person name="LaButti K."/>
            <person name="Andreopoulos B."/>
            <person name="Lipzen A."/>
            <person name="Chen C."/>
            <person name="Yanf M."/>
            <person name="Daum C."/>
            <person name="Ng V."/>
            <person name="Clum A."/>
            <person name="Steindorff A."/>
            <person name="Ohm R."/>
            <person name="Martin F."/>
            <person name="Silar P."/>
            <person name="Natvig D."/>
            <person name="Lalanne C."/>
            <person name="Gautier V."/>
            <person name="Ament-velasquez S.L."/>
            <person name="Kruys A."/>
            <person name="Hutchinson M.I."/>
            <person name="Powell A.J."/>
            <person name="Barry K."/>
            <person name="Miller A.N."/>
            <person name="Grigoriev I.V."/>
            <person name="Debuchy R."/>
            <person name="Gladieux P."/>
            <person name="Thoren M.H."/>
            <person name="Johannesson H."/>
        </authorList>
    </citation>
    <scope>NUCLEOTIDE SEQUENCE</scope>
    <source>
        <strain evidence="2">CBS 232.78</strain>
    </source>
</reference>
<accession>A0AAE0U3G7</accession>
<evidence type="ECO:0000313" key="3">
    <source>
        <dbReference type="Proteomes" id="UP001285441"/>
    </source>
</evidence>
<evidence type="ECO:0000256" key="1">
    <source>
        <dbReference type="SAM" id="MobiDB-lite"/>
    </source>
</evidence>
<sequence>MCLLFLGGLCVPLPAPHLPSSWQWVPSKFLSTLDASLFHSKVHFVVDLSSVLPLILANTTQLYVWNRQLSPFTLTNPPFLTLYLSPHFFWRLASQVDLSLPNGNDKHAGTTGQAVSKIITGSSSNHGLSRCSSWTVSGRQ</sequence>
<reference evidence="2" key="1">
    <citation type="journal article" date="2023" name="Mol. Phylogenet. Evol.">
        <title>Genome-scale phylogeny and comparative genomics of the fungal order Sordariales.</title>
        <authorList>
            <person name="Hensen N."/>
            <person name="Bonometti L."/>
            <person name="Westerberg I."/>
            <person name="Brannstrom I.O."/>
            <person name="Guillou S."/>
            <person name="Cros-Aarteil S."/>
            <person name="Calhoun S."/>
            <person name="Haridas S."/>
            <person name="Kuo A."/>
            <person name="Mondo S."/>
            <person name="Pangilinan J."/>
            <person name="Riley R."/>
            <person name="LaButti K."/>
            <person name="Andreopoulos B."/>
            <person name="Lipzen A."/>
            <person name="Chen C."/>
            <person name="Yan M."/>
            <person name="Daum C."/>
            <person name="Ng V."/>
            <person name="Clum A."/>
            <person name="Steindorff A."/>
            <person name="Ohm R.A."/>
            <person name="Martin F."/>
            <person name="Silar P."/>
            <person name="Natvig D.O."/>
            <person name="Lalanne C."/>
            <person name="Gautier V."/>
            <person name="Ament-Velasquez S.L."/>
            <person name="Kruys A."/>
            <person name="Hutchinson M.I."/>
            <person name="Powell A.J."/>
            <person name="Barry K."/>
            <person name="Miller A.N."/>
            <person name="Grigoriev I.V."/>
            <person name="Debuchy R."/>
            <person name="Gladieux P."/>
            <person name="Hiltunen Thoren M."/>
            <person name="Johannesson H."/>
        </authorList>
    </citation>
    <scope>NUCLEOTIDE SEQUENCE</scope>
    <source>
        <strain evidence="2">CBS 232.78</strain>
    </source>
</reference>
<name>A0AAE0U3G7_9PEZI</name>
<dbReference type="AlphaFoldDB" id="A0AAE0U3G7"/>
<dbReference type="EMBL" id="JAULSW010000002">
    <property type="protein sequence ID" value="KAK3389451.1"/>
    <property type="molecule type" value="Genomic_DNA"/>
</dbReference>
<evidence type="ECO:0000313" key="2">
    <source>
        <dbReference type="EMBL" id="KAK3389451.1"/>
    </source>
</evidence>
<comment type="caution">
    <text evidence="2">The sequence shown here is derived from an EMBL/GenBank/DDBJ whole genome shotgun (WGS) entry which is preliminary data.</text>
</comment>
<organism evidence="2 3">
    <name type="scientific">Podospora didyma</name>
    <dbReference type="NCBI Taxonomy" id="330526"/>
    <lineage>
        <taxon>Eukaryota</taxon>
        <taxon>Fungi</taxon>
        <taxon>Dikarya</taxon>
        <taxon>Ascomycota</taxon>
        <taxon>Pezizomycotina</taxon>
        <taxon>Sordariomycetes</taxon>
        <taxon>Sordariomycetidae</taxon>
        <taxon>Sordariales</taxon>
        <taxon>Podosporaceae</taxon>
        <taxon>Podospora</taxon>
    </lineage>
</organism>
<feature type="region of interest" description="Disordered" evidence="1">
    <location>
        <begin position="121"/>
        <end position="140"/>
    </location>
</feature>
<gene>
    <name evidence="2" type="ORF">B0H63DRAFT_99171</name>
</gene>
<proteinExistence type="predicted"/>
<keyword evidence="3" id="KW-1185">Reference proteome</keyword>
<protein>
    <submittedName>
        <fullName evidence="2">Uncharacterized protein</fullName>
    </submittedName>
</protein>